<organism evidence="1">
    <name type="scientific">Brachypodium distachyon</name>
    <name type="common">Purple false brome</name>
    <name type="synonym">Trachynia distachya</name>
    <dbReference type="NCBI Taxonomy" id="15368"/>
    <lineage>
        <taxon>Eukaryota</taxon>
        <taxon>Viridiplantae</taxon>
        <taxon>Streptophyta</taxon>
        <taxon>Embryophyta</taxon>
        <taxon>Tracheophyta</taxon>
        <taxon>Spermatophyta</taxon>
        <taxon>Magnoliopsida</taxon>
        <taxon>Liliopsida</taxon>
        <taxon>Poales</taxon>
        <taxon>Poaceae</taxon>
        <taxon>BOP clade</taxon>
        <taxon>Pooideae</taxon>
        <taxon>Stipodae</taxon>
        <taxon>Brachypodieae</taxon>
        <taxon>Brachypodium</taxon>
    </lineage>
</organism>
<dbReference type="InParanoid" id="A0A2K2CNP9"/>
<evidence type="ECO:0000313" key="2">
    <source>
        <dbReference type="EnsemblPlants" id="PNT63646"/>
    </source>
</evidence>
<proteinExistence type="predicted"/>
<dbReference type="Gramene" id="PNT63646">
    <property type="protein sequence ID" value="PNT63646"/>
    <property type="gene ID" value="BRADI_4g19172v3"/>
</dbReference>
<dbReference type="ExpressionAtlas" id="A0A2K2CNP9">
    <property type="expression patterns" value="baseline"/>
</dbReference>
<name>A0A2K2CNP9_BRADI</name>
<evidence type="ECO:0000313" key="3">
    <source>
        <dbReference type="Proteomes" id="UP000008810"/>
    </source>
</evidence>
<sequence>MVSAATAALFSPSHGLLFFPEKPMVVQIDGRFLAGERLYTYALTGSVPGLHFSRTTRLWLHAFSWSERSLVLYQVYTSQGGGQGYGYGCMLSAGASGHGLVLPYMHSDLVFG</sequence>
<dbReference type="AlphaFoldDB" id="A0A2K2CNP9"/>
<dbReference type="Proteomes" id="UP000008810">
    <property type="component" value="Chromosome 4"/>
</dbReference>
<accession>A0A2K2CNP9</accession>
<dbReference type="EnsemblPlants" id="PNT63646">
    <property type="protein sequence ID" value="PNT63646"/>
    <property type="gene ID" value="BRADI_4g19172v3"/>
</dbReference>
<gene>
    <name evidence="1" type="ORF">BRADI_4g19172v3</name>
</gene>
<dbReference type="EMBL" id="CM000883">
    <property type="protein sequence ID" value="PNT63646.1"/>
    <property type="molecule type" value="Genomic_DNA"/>
</dbReference>
<reference evidence="2" key="3">
    <citation type="submission" date="2018-08" db="UniProtKB">
        <authorList>
            <consortium name="EnsemblPlants"/>
        </authorList>
    </citation>
    <scope>IDENTIFICATION</scope>
    <source>
        <strain evidence="2">cv. Bd21</strain>
    </source>
</reference>
<protein>
    <submittedName>
        <fullName evidence="1 2">Uncharacterized protein</fullName>
    </submittedName>
</protein>
<reference evidence="1 2" key="1">
    <citation type="journal article" date="2010" name="Nature">
        <title>Genome sequencing and analysis of the model grass Brachypodium distachyon.</title>
        <authorList>
            <consortium name="International Brachypodium Initiative"/>
        </authorList>
    </citation>
    <scope>NUCLEOTIDE SEQUENCE [LARGE SCALE GENOMIC DNA]</scope>
    <source>
        <strain evidence="1 2">Bd21</strain>
    </source>
</reference>
<reference evidence="1" key="2">
    <citation type="submission" date="2017-06" db="EMBL/GenBank/DDBJ databases">
        <title>WGS assembly of Brachypodium distachyon.</title>
        <authorList>
            <consortium name="The International Brachypodium Initiative"/>
            <person name="Lucas S."/>
            <person name="Harmon-Smith M."/>
            <person name="Lail K."/>
            <person name="Tice H."/>
            <person name="Grimwood J."/>
            <person name="Bruce D."/>
            <person name="Barry K."/>
            <person name="Shu S."/>
            <person name="Lindquist E."/>
            <person name="Wang M."/>
            <person name="Pitluck S."/>
            <person name="Vogel J.P."/>
            <person name="Garvin D.F."/>
            <person name="Mockler T.C."/>
            <person name="Schmutz J."/>
            <person name="Rokhsar D."/>
            <person name="Bevan M.W."/>
        </authorList>
    </citation>
    <scope>NUCLEOTIDE SEQUENCE</scope>
    <source>
        <strain evidence="1">Bd21</strain>
    </source>
</reference>
<evidence type="ECO:0000313" key="1">
    <source>
        <dbReference type="EMBL" id="PNT63646.1"/>
    </source>
</evidence>
<keyword evidence="3" id="KW-1185">Reference proteome</keyword>